<dbReference type="Pfam" id="PF01636">
    <property type="entry name" value="APH"/>
    <property type="match status" value="1"/>
</dbReference>
<feature type="domain" description="Aminoglycoside phosphotransferase" evidence="1">
    <location>
        <begin position="36"/>
        <end position="170"/>
    </location>
</feature>
<dbReference type="Gene3D" id="3.90.1200.10">
    <property type="match status" value="1"/>
</dbReference>
<dbReference type="Proteomes" id="UP001215712">
    <property type="component" value="Unassembled WGS sequence"/>
</dbReference>
<proteinExistence type="predicted"/>
<dbReference type="EMBL" id="JAQJAN010000019">
    <property type="protein sequence ID" value="KAJ5709144.1"/>
    <property type="molecule type" value="Genomic_DNA"/>
</dbReference>
<dbReference type="InterPro" id="IPR011009">
    <property type="entry name" value="Kinase-like_dom_sf"/>
</dbReference>
<evidence type="ECO:0000259" key="1">
    <source>
        <dbReference type="Pfam" id="PF01636"/>
    </source>
</evidence>
<dbReference type="AlphaFoldDB" id="A0AAD6HCT2"/>
<sequence length="324" mass="35989">MVTLARDVYGSLVPSATFHGRIGDSKDGAGGKEQLLVYVMSRVKAISHLDFILAHNLPSDSVDFCMWRQNLIADIAGFLGLAWKHPQPYSPSAREAKFQRYEKDLRQLLVALPSRFQPIIQQSIDALPAILSLPMVLIHKDFGVPNVMVDDKYNHLVGVIDWAEAEIGPFGTNFHSLEQFMSHFCLRIVIIGPPAFLNVMVTEERRSPQVTVEYLLSIMTGIFNNDKSEPVQLLIRACEGVDVSVPNQVTGTSIDASLHDTHAALITGNSRILKSHYRDDISAEVLLEIILRRHALASHAGELVKAVSPNIIVRAKLLRAFVVR</sequence>
<reference evidence="2" key="2">
    <citation type="submission" date="2023-01" db="EMBL/GenBank/DDBJ databases">
        <authorList>
            <person name="Petersen C."/>
        </authorList>
    </citation>
    <scope>NUCLEOTIDE SEQUENCE</scope>
    <source>
        <strain evidence="2">IBT 17514</strain>
    </source>
</reference>
<dbReference type="InterPro" id="IPR002575">
    <property type="entry name" value="Aminoglycoside_PTrfase"/>
</dbReference>
<evidence type="ECO:0000313" key="3">
    <source>
        <dbReference type="Proteomes" id="UP001215712"/>
    </source>
</evidence>
<comment type="caution">
    <text evidence="2">The sequence shown here is derived from an EMBL/GenBank/DDBJ whole genome shotgun (WGS) entry which is preliminary data.</text>
</comment>
<reference evidence="2" key="1">
    <citation type="journal article" date="2023" name="IMA Fungus">
        <title>Comparative genomic study of the Penicillium genus elucidates a diverse pangenome and 15 lateral gene transfer events.</title>
        <authorList>
            <person name="Petersen C."/>
            <person name="Sorensen T."/>
            <person name="Nielsen M.R."/>
            <person name="Sondergaard T.E."/>
            <person name="Sorensen J.L."/>
            <person name="Fitzpatrick D.A."/>
            <person name="Frisvad J.C."/>
            <person name="Nielsen K.L."/>
        </authorList>
    </citation>
    <scope>NUCLEOTIDE SEQUENCE</scope>
    <source>
        <strain evidence="2">IBT 17514</strain>
    </source>
</reference>
<evidence type="ECO:0000313" key="2">
    <source>
        <dbReference type="EMBL" id="KAJ5709144.1"/>
    </source>
</evidence>
<name>A0AAD6HCT2_9EURO</name>
<protein>
    <recommendedName>
        <fullName evidence="1">Aminoglycoside phosphotransferase domain-containing protein</fullName>
    </recommendedName>
</protein>
<keyword evidence="3" id="KW-1185">Reference proteome</keyword>
<gene>
    <name evidence="2" type="ORF">N7493_010478</name>
</gene>
<accession>A0AAD6HCT2</accession>
<dbReference type="SUPFAM" id="SSF56112">
    <property type="entry name" value="Protein kinase-like (PK-like)"/>
    <property type="match status" value="1"/>
</dbReference>
<organism evidence="2 3">
    <name type="scientific">Penicillium malachiteum</name>
    <dbReference type="NCBI Taxonomy" id="1324776"/>
    <lineage>
        <taxon>Eukaryota</taxon>
        <taxon>Fungi</taxon>
        <taxon>Dikarya</taxon>
        <taxon>Ascomycota</taxon>
        <taxon>Pezizomycotina</taxon>
        <taxon>Eurotiomycetes</taxon>
        <taxon>Eurotiomycetidae</taxon>
        <taxon>Eurotiales</taxon>
        <taxon>Aspergillaceae</taxon>
        <taxon>Penicillium</taxon>
    </lineage>
</organism>